<reference evidence="8" key="1">
    <citation type="journal article" date="2019" name="Int. J. Syst. Evol. Microbiol.">
        <title>The Global Catalogue of Microorganisms (GCM) 10K type strain sequencing project: providing services to taxonomists for standard genome sequencing and annotation.</title>
        <authorList>
            <consortium name="The Broad Institute Genomics Platform"/>
            <consortium name="The Broad Institute Genome Sequencing Center for Infectious Disease"/>
            <person name="Wu L."/>
            <person name="Ma J."/>
        </authorList>
    </citation>
    <scope>NUCLEOTIDE SEQUENCE [LARGE SCALE GENOMIC DNA]</scope>
    <source>
        <strain evidence="8">JCM 14545</strain>
    </source>
</reference>
<dbReference type="SUPFAM" id="SSF48256">
    <property type="entry name" value="Citrate synthase"/>
    <property type="match status" value="1"/>
</dbReference>
<proteinExistence type="inferred from homology"/>
<gene>
    <name evidence="7" type="ORF">GCM10009754_09980</name>
</gene>
<dbReference type="SUPFAM" id="SSF46955">
    <property type="entry name" value="Putative DNA-binding domain"/>
    <property type="match status" value="1"/>
</dbReference>
<evidence type="ECO:0000256" key="3">
    <source>
        <dbReference type="ARBA" id="ARBA00012972"/>
    </source>
</evidence>
<keyword evidence="4 5" id="KW-0808">Transferase</keyword>
<dbReference type="PANTHER" id="PTHR11739:SF4">
    <property type="entry name" value="CITRATE SYNTHASE, PEROXISOMAL"/>
    <property type="match status" value="1"/>
</dbReference>
<dbReference type="Gene3D" id="1.10.580.10">
    <property type="entry name" value="Citrate Synthase, domain 1"/>
    <property type="match status" value="1"/>
</dbReference>
<dbReference type="InterPro" id="IPR019810">
    <property type="entry name" value="Citrate_synthase_AS"/>
</dbReference>
<protein>
    <recommendedName>
        <fullName evidence="3">citrate synthase (unknown stereospecificity)</fullName>
        <ecNumber evidence="3">2.3.3.16</ecNumber>
    </recommendedName>
</protein>
<dbReference type="PANTHER" id="PTHR11739">
    <property type="entry name" value="CITRATE SYNTHASE"/>
    <property type="match status" value="1"/>
</dbReference>
<dbReference type="EC" id="2.3.3.16" evidence="3"/>
<feature type="domain" description="Helix-turn-helix" evidence="6">
    <location>
        <begin position="9"/>
        <end position="60"/>
    </location>
</feature>
<keyword evidence="8" id="KW-1185">Reference proteome</keyword>
<organism evidence="7 8">
    <name type="scientific">Amycolatopsis minnesotensis</name>
    <dbReference type="NCBI Taxonomy" id="337894"/>
    <lineage>
        <taxon>Bacteria</taxon>
        <taxon>Bacillati</taxon>
        <taxon>Actinomycetota</taxon>
        <taxon>Actinomycetes</taxon>
        <taxon>Pseudonocardiales</taxon>
        <taxon>Pseudonocardiaceae</taxon>
        <taxon>Amycolatopsis</taxon>
    </lineage>
</organism>
<dbReference type="Pfam" id="PF12728">
    <property type="entry name" value="HTH_17"/>
    <property type="match status" value="1"/>
</dbReference>
<dbReference type="InterPro" id="IPR002020">
    <property type="entry name" value="Citrate_synthase"/>
</dbReference>
<dbReference type="InterPro" id="IPR041657">
    <property type="entry name" value="HTH_17"/>
</dbReference>
<comment type="pathway">
    <text evidence="1">Carbohydrate metabolism; tricarboxylic acid cycle.</text>
</comment>
<comment type="caution">
    <text evidence="7">The sequence shown here is derived from an EMBL/GenBank/DDBJ whole genome shotgun (WGS) entry which is preliminary data.</text>
</comment>
<dbReference type="InterPro" id="IPR036969">
    <property type="entry name" value="Citrate_synthase_sf"/>
</dbReference>
<evidence type="ECO:0000313" key="8">
    <source>
        <dbReference type="Proteomes" id="UP001501116"/>
    </source>
</evidence>
<dbReference type="PROSITE" id="PS00480">
    <property type="entry name" value="CITRATE_SYNTHASE"/>
    <property type="match status" value="1"/>
</dbReference>
<dbReference type="InterPro" id="IPR009061">
    <property type="entry name" value="DNA-bd_dom_put_sf"/>
</dbReference>
<dbReference type="Pfam" id="PF00285">
    <property type="entry name" value="Citrate_synt"/>
    <property type="match status" value="1"/>
</dbReference>
<comment type="similarity">
    <text evidence="2 5">Belongs to the citrate synthase family.</text>
</comment>
<accession>A0ABP5BJG2</accession>
<dbReference type="Gene3D" id="1.10.230.10">
    <property type="entry name" value="Cytochrome P450-Terp, domain 2"/>
    <property type="match status" value="1"/>
</dbReference>
<dbReference type="EMBL" id="BAAANN010000003">
    <property type="protein sequence ID" value="GAA1944281.1"/>
    <property type="molecule type" value="Genomic_DNA"/>
</dbReference>
<name>A0ABP5BJG2_9PSEU</name>
<evidence type="ECO:0000256" key="2">
    <source>
        <dbReference type="ARBA" id="ARBA00010566"/>
    </source>
</evidence>
<evidence type="ECO:0000256" key="5">
    <source>
        <dbReference type="RuleBase" id="RU003406"/>
    </source>
</evidence>
<evidence type="ECO:0000256" key="4">
    <source>
        <dbReference type="ARBA" id="ARBA00022679"/>
    </source>
</evidence>
<dbReference type="InterPro" id="IPR016143">
    <property type="entry name" value="Citrate_synth-like_sm_a-sub"/>
</dbReference>
<dbReference type="PRINTS" id="PR00143">
    <property type="entry name" value="CITRTSNTHASE"/>
</dbReference>
<dbReference type="RefSeq" id="WP_344413890.1">
    <property type="nucleotide sequence ID" value="NZ_BAAANN010000003.1"/>
</dbReference>
<evidence type="ECO:0000313" key="7">
    <source>
        <dbReference type="EMBL" id="GAA1944281.1"/>
    </source>
</evidence>
<evidence type="ECO:0000256" key="1">
    <source>
        <dbReference type="ARBA" id="ARBA00005163"/>
    </source>
</evidence>
<dbReference type="Proteomes" id="UP001501116">
    <property type="component" value="Unassembled WGS sequence"/>
</dbReference>
<sequence>MTSSGDERYLTTAEVARRLGVKAETVYTYVSRGLLTSVRAKGRRGSLFPLGEVDRLAQRGSEGQQPSGSVERIRTRLTRIDDDELAYRGHRVRDLVGTNGFEAVASLLWTGELAGRPFPAPPDQVALAAAVGEALPETASLTDRLRVAVAALGSADPLRFDVSADAVVAAGEPLLGVLVDALPGLAPGRTASGTLAERLWPKVSALPPRPELLDAVLVLLADHGLAVSTVAARVAASARANLYAVVSAGLGAVDGPYHGAASTLAYRFLAEAMRDPIGALSEHLRAGGVPGYGHRVYRRRDPRAEILFGLLDGAPVLDTVEIVSRELAKRGGAFPNVDLALAALMHANGMAPETGEAIFAIARTAGWIAHALEEYAEPRLRFRPMGVYIGPG</sequence>
<dbReference type="InterPro" id="IPR016142">
    <property type="entry name" value="Citrate_synth-like_lrg_a-sub"/>
</dbReference>
<evidence type="ECO:0000259" key="6">
    <source>
        <dbReference type="Pfam" id="PF12728"/>
    </source>
</evidence>